<dbReference type="PANTHER" id="PTHR43283">
    <property type="entry name" value="BETA-LACTAMASE-RELATED"/>
    <property type="match status" value="1"/>
</dbReference>
<comment type="caution">
    <text evidence="3">The sequence shown here is derived from an EMBL/GenBank/DDBJ whole genome shotgun (WGS) entry which is preliminary data.</text>
</comment>
<organism evidence="3 4">
    <name type="scientific">Roseisolibacter agri</name>
    <dbReference type="NCBI Taxonomy" id="2014610"/>
    <lineage>
        <taxon>Bacteria</taxon>
        <taxon>Pseudomonadati</taxon>
        <taxon>Gemmatimonadota</taxon>
        <taxon>Gemmatimonadia</taxon>
        <taxon>Gemmatimonadales</taxon>
        <taxon>Gemmatimonadaceae</taxon>
        <taxon>Roseisolibacter</taxon>
    </lineage>
</organism>
<dbReference type="EMBL" id="BRXS01000002">
    <property type="protein sequence ID" value="GLC25132.1"/>
    <property type="molecule type" value="Genomic_DNA"/>
</dbReference>
<sequence>MAPRALSIVLAAIASAACADATLGAQSLPRATPGDVGLSAEALARIAPAMRAYTDSGKLGGMLVAVARHGRLAYLETFGTADVRTGAPLASDAVFRMYSMTKPVTAVAVLQLVERGTLGLDDPVARYIPAFAEAAVYAGGGAAHPTTTPAVRPITIRQLLMHTSGMAYGLGVLAPDSIANARGLFVASRTVAGFADTVARIPLAFQPGARWRYGPGLEVLGRVVEIVDGRPFERYLDEEIFTPLGMRSTAMRLTPALRARLAGYYERGPDGRLRTTRGMVPQDLLEPAARFACGGCGLVSTAGDYLRFAQMLLNDGTLDGVRILRPESAAELRRDALPPALGPIPAGNFGPGTGFGLGVAVQRDRASPENPSAPGTFGWSGAANTYFWVDPANGVIGMVLTQHHPPFSYPLLRETKQLVYAALVAPDSTAPATPPRRPR</sequence>
<feature type="signal peptide" evidence="1">
    <location>
        <begin position="1"/>
        <end position="21"/>
    </location>
</feature>
<name>A0AA37Q5P4_9BACT</name>
<gene>
    <name evidence="3" type="ORF">rosag_16450</name>
</gene>
<feature type="chain" id="PRO_5041464507" evidence="1">
    <location>
        <begin position="22"/>
        <end position="439"/>
    </location>
</feature>
<dbReference type="PROSITE" id="PS51257">
    <property type="entry name" value="PROKAR_LIPOPROTEIN"/>
    <property type="match status" value="1"/>
</dbReference>
<feature type="domain" description="Beta-lactamase-related" evidence="2">
    <location>
        <begin position="49"/>
        <end position="409"/>
    </location>
</feature>
<dbReference type="AlphaFoldDB" id="A0AA37Q5P4"/>
<dbReference type="Proteomes" id="UP001161325">
    <property type="component" value="Unassembled WGS sequence"/>
</dbReference>
<keyword evidence="3" id="KW-0378">Hydrolase</keyword>
<dbReference type="PANTHER" id="PTHR43283:SF3">
    <property type="entry name" value="BETA-LACTAMASE FAMILY PROTEIN (AFU_ORTHOLOGUE AFUA_5G07500)"/>
    <property type="match status" value="1"/>
</dbReference>
<dbReference type="Pfam" id="PF00144">
    <property type="entry name" value="Beta-lactamase"/>
    <property type="match status" value="1"/>
</dbReference>
<reference evidence="3" key="1">
    <citation type="submission" date="2022-08" db="EMBL/GenBank/DDBJ databases">
        <title>Draft genome sequencing of Roseisolibacter agri AW1220.</title>
        <authorList>
            <person name="Tobiishi Y."/>
            <person name="Tonouchi A."/>
        </authorList>
    </citation>
    <scope>NUCLEOTIDE SEQUENCE</scope>
    <source>
        <strain evidence="3">AW1220</strain>
    </source>
</reference>
<keyword evidence="4" id="KW-1185">Reference proteome</keyword>
<dbReference type="InterPro" id="IPR050789">
    <property type="entry name" value="Diverse_Enzym_Activities"/>
</dbReference>
<dbReference type="InterPro" id="IPR012338">
    <property type="entry name" value="Beta-lactam/transpept-like"/>
</dbReference>
<dbReference type="Gene3D" id="3.40.710.10">
    <property type="entry name" value="DD-peptidase/beta-lactamase superfamily"/>
    <property type="match status" value="1"/>
</dbReference>
<dbReference type="SUPFAM" id="SSF56601">
    <property type="entry name" value="beta-lactamase/transpeptidase-like"/>
    <property type="match status" value="1"/>
</dbReference>
<protein>
    <submittedName>
        <fullName evidence="3">Serine hydrolase</fullName>
    </submittedName>
</protein>
<evidence type="ECO:0000256" key="1">
    <source>
        <dbReference type="SAM" id="SignalP"/>
    </source>
</evidence>
<accession>A0AA37Q5P4</accession>
<proteinExistence type="predicted"/>
<keyword evidence="1" id="KW-0732">Signal</keyword>
<evidence type="ECO:0000313" key="4">
    <source>
        <dbReference type="Proteomes" id="UP001161325"/>
    </source>
</evidence>
<dbReference type="InterPro" id="IPR001466">
    <property type="entry name" value="Beta-lactam-related"/>
</dbReference>
<evidence type="ECO:0000313" key="3">
    <source>
        <dbReference type="EMBL" id="GLC25132.1"/>
    </source>
</evidence>
<evidence type="ECO:0000259" key="2">
    <source>
        <dbReference type="Pfam" id="PF00144"/>
    </source>
</evidence>
<dbReference type="GO" id="GO:0016787">
    <property type="term" value="F:hydrolase activity"/>
    <property type="evidence" value="ECO:0007669"/>
    <property type="project" value="UniProtKB-KW"/>
</dbReference>